<protein>
    <submittedName>
        <fullName evidence="1">Uncharacterized protein</fullName>
    </submittedName>
</protein>
<reference evidence="2" key="1">
    <citation type="submission" date="2014-09" db="EMBL/GenBank/DDBJ databases">
        <authorList>
            <person name="Illeghems K.G."/>
        </authorList>
    </citation>
    <scope>NUCLEOTIDE SEQUENCE [LARGE SCALE GENOMIC DNA]</scope>
    <source>
        <strain evidence="2">108B</strain>
    </source>
</reference>
<sequence length="41" mass="4643">MMLMPARTDLPRPAVRLSTATPRIHPSFSRFFSPLRAACQD</sequence>
<organism evidence="1 2">
    <name type="scientific">Acetobacter senegalensis</name>
    <dbReference type="NCBI Taxonomy" id="446692"/>
    <lineage>
        <taxon>Bacteria</taxon>
        <taxon>Pseudomonadati</taxon>
        <taxon>Pseudomonadota</taxon>
        <taxon>Alphaproteobacteria</taxon>
        <taxon>Acetobacterales</taxon>
        <taxon>Acetobacteraceae</taxon>
        <taxon>Acetobacter</taxon>
    </lineage>
</organism>
<accession>A0A0U5EPY5</accession>
<name>A0A0U5EPY5_9PROT</name>
<evidence type="ECO:0000313" key="1">
    <source>
        <dbReference type="EMBL" id="CEF39612.1"/>
    </source>
</evidence>
<dbReference type="PATRIC" id="fig|446692.3.peg.106"/>
<proteinExistence type="predicted"/>
<dbReference type="AlphaFoldDB" id="A0A0U5EPY5"/>
<keyword evidence="2" id="KW-1185">Reference proteome</keyword>
<evidence type="ECO:0000313" key="2">
    <source>
        <dbReference type="Proteomes" id="UP000056109"/>
    </source>
</evidence>
<dbReference type="EMBL" id="LN606600">
    <property type="protein sequence ID" value="CEF39612.1"/>
    <property type="molecule type" value="Genomic_DNA"/>
</dbReference>
<dbReference type="Proteomes" id="UP000056109">
    <property type="component" value="Chromosome I"/>
</dbReference>
<dbReference type="KEGG" id="asz:ASN_167"/>
<gene>
    <name evidence="1" type="ORF">ASN_167</name>
</gene>